<dbReference type="Proteomes" id="UP000618943">
    <property type="component" value="Unassembled WGS sequence"/>
</dbReference>
<sequence length="109" mass="13086">MKESVKEFKNHFKCNVKLPKIMPSTSFIHEFGRFYEDKNYNKNDSLEIMFVNKDLSESIYKIDIHSLKNKLGFNGKEYTLQDGSKATYFEQQLFNFFVFEKNNLKRCFI</sequence>
<dbReference type="EMBL" id="JAEOAH010000054">
    <property type="protein sequence ID" value="MBK3497202.1"/>
    <property type="molecule type" value="Genomic_DNA"/>
</dbReference>
<protein>
    <submittedName>
        <fullName evidence="1">Uncharacterized protein</fullName>
    </submittedName>
</protein>
<accession>A0ABS1HDN9</accession>
<keyword evidence="2" id="KW-1185">Reference proteome</keyword>
<evidence type="ECO:0000313" key="1">
    <source>
        <dbReference type="EMBL" id="MBK3497202.1"/>
    </source>
</evidence>
<reference evidence="1 2" key="1">
    <citation type="submission" date="2020-12" db="EMBL/GenBank/DDBJ databases">
        <title>YIM B01967 draft genome.</title>
        <authorList>
            <person name="Yan X."/>
        </authorList>
    </citation>
    <scope>NUCLEOTIDE SEQUENCE [LARGE SCALE GENOMIC DNA]</scope>
    <source>
        <strain evidence="1 2">YIM B01967</strain>
    </source>
</reference>
<organism evidence="1 2">
    <name type="scientific">Viridibacillus soli</name>
    <dbReference type="NCBI Taxonomy" id="2798301"/>
    <lineage>
        <taxon>Bacteria</taxon>
        <taxon>Bacillati</taxon>
        <taxon>Bacillota</taxon>
        <taxon>Bacilli</taxon>
        <taxon>Bacillales</taxon>
        <taxon>Caryophanaceae</taxon>
        <taxon>Viridibacillus</taxon>
    </lineage>
</organism>
<proteinExistence type="predicted"/>
<evidence type="ECO:0000313" key="2">
    <source>
        <dbReference type="Proteomes" id="UP000618943"/>
    </source>
</evidence>
<comment type="caution">
    <text evidence="1">The sequence shown here is derived from an EMBL/GenBank/DDBJ whole genome shotgun (WGS) entry which is preliminary data.</text>
</comment>
<name>A0ABS1HDN9_9BACL</name>
<gene>
    <name evidence="1" type="ORF">JFL43_20700</name>
</gene>
<dbReference type="RefSeq" id="WP_200750506.1">
    <property type="nucleotide sequence ID" value="NZ_JAEOAH010000054.1"/>
</dbReference>